<reference evidence="2" key="1">
    <citation type="submission" date="2021-10" db="EMBL/GenBank/DDBJ databases">
        <authorList>
            <person name="Piombo E."/>
        </authorList>
    </citation>
    <scope>NUCLEOTIDE SEQUENCE</scope>
</reference>
<evidence type="ECO:0000313" key="2">
    <source>
        <dbReference type="EMBL" id="CAH0021182.1"/>
    </source>
</evidence>
<dbReference type="Pfam" id="PF06985">
    <property type="entry name" value="HET"/>
    <property type="match status" value="1"/>
</dbReference>
<organism evidence="2 3">
    <name type="scientific">Clonostachys rhizophaga</name>
    <dbReference type="NCBI Taxonomy" id="160324"/>
    <lineage>
        <taxon>Eukaryota</taxon>
        <taxon>Fungi</taxon>
        <taxon>Dikarya</taxon>
        <taxon>Ascomycota</taxon>
        <taxon>Pezizomycotina</taxon>
        <taxon>Sordariomycetes</taxon>
        <taxon>Hypocreomycetidae</taxon>
        <taxon>Hypocreales</taxon>
        <taxon>Bionectriaceae</taxon>
        <taxon>Clonostachys</taxon>
    </lineage>
</organism>
<feature type="domain" description="Heterokaryon incompatibility" evidence="1">
    <location>
        <begin position="1"/>
        <end position="186"/>
    </location>
</feature>
<comment type="caution">
    <text evidence="2">The sequence shown here is derived from an EMBL/GenBank/DDBJ whole genome shotgun (WGS) entry which is preliminary data.</text>
</comment>
<gene>
    <name evidence="2" type="ORF">CRHIZ90672A_00013406</name>
</gene>
<evidence type="ECO:0000313" key="3">
    <source>
        <dbReference type="Proteomes" id="UP000696573"/>
    </source>
</evidence>
<dbReference type="AlphaFoldDB" id="A0A9N9VD85"/>
<evidence type="ECO:0000259" key="1">
    <source>
        <dbReference type="Pfam" id="PF06985"/>
    </source>
</evidence>
<dbReference type="PANTHER" id="PTHR24148">
    <property type="entry name" value="ANKYRIN REPEAT DOMAIN-CONTAINING PROTEIN 39 HOMOLOG-RELATED"/>
    <property type="match status" value="1"/>
</dbReference>
<dbReference type="InterPro" id="IPR052895">
    <property type="entry name" value="HetReg/Transcr_Mod"/>
</dbReference>
<sequence length="569" mass="64655">MSYTWGDPLTVFDTESQVSCRKDWAAPAFEIICDGKPVSVLPVSVSTNLYTMLLALRRTSSNPETAVNDIRFTQRFWIDALCINQSDIDEKSQKIMMMSRIYNCATCVFIWLGGEDYEAGRVVQHLANLANLANLDEERRPLLNKSILDVNMYKGLGISPISVDDWVGIYKFCNRAWFSRAWIVQEVGLAKQTVVMCGLYLFRGTAIRSSLEILKSAGCIDEMRNLVEPLIYGRRNKYQRGESRFRADLTKRRIFQPSVPNTPFDPNLFSLMLEEGFAVGGSEHWMEAKTGIRPKPLWRILNRFGGLQATDTRDKVYAFMGFLREFSEEGRQLVPKYSQPVEEVYFEAVRFMADSVSGLNFLGIKEADSSLDLPSWIPDFSALNSQISLMVAYNIRSSASDSLDPRSFHIDKKKLSVSGVFCGKVLRNEPFSLFHLGTIIELLEELPETSDIWKPPVGTGREVGDMDDVQGTHKTAKRGWTLTHQRRCEVLWRTLVSDSFDGEQPAPMTCENLMDLMIQSFVARQLLGATMRLARNQGELDFLLGRFKPSKLETPQSLDDYDLSKVYLK</sequence>
<keyword evidence="3" id="KW-1185">Reference proteome</keyword>
<dbReference type="PANTHER" id="PTHR24148:SF64">
    <property type="entry name" value="HETEROKARYON INCOMPATIBILITY DOMAIN-CONTAINING PROTEIN"/>
    <property type="match status" value="1"/>
</dbReference>
<dbReference type="Proteomes" id="UP000696573">
    <property type="component" value="Unassembled WGS sequence"/>
</dbReference>
<dbReference type="EMBL" id="CABFNQ020000652">
    <property type="protein sequence ID" value="CAH0021182.1"/>
    <property type="molecule type" value="Genomic_DNA"/>
</dbReference>
<accession>A0A9N9VD85</accession>
<protein>
    <recommendedName>
        <fullName evidence="1">Heterokaryon incompatibility domain-containing protein</fullName>
    </recommendedName>
</protein>
<dbReference type="InterPro" id="IPR010730">
    <property type="entry name" value="HET"/>
</dbReference>
<dbReference type="OrthoDB" id="5153985at2759"/>
<name>A0A9N9VD85_9HYPO</name>
<proteinExistence type="predicted"/>